<dbReference type="Proteomes" id="UP000039865">
    <property type="component" value="Unassembled WGS sequence"/>
</dbReference>
<evidence type="ECO:0000256" key="11">
    <source>
        <dbReference type="ARBA" id="ARBA00023172"/>
    </source>
</evidence>
<evidence type="ECO:0000256" key="8">
    <source>
        <dbReference type="ARBA" id="ARBA00022763"/>
    </source>
</evidence>
<sequence length="782" mass="90068">MIESKTKSIPSNQFYERNAGGEKSDIKLSSFIQLLERLAQTQKTGMKLHLSDFQLDRERGNYGLKESTLAKYYAEILLLPPAEADRLKHWKNPTKQPVGSPTGDFVGVLVHVMRNRARNDSKLTLNQLNQLLDQLARAFENDKKKQILAKLVQDTTVDEQKWIARIILKDLKIGIGHETILKSYHPDALELFNATSDLRSVFEELQNQEDQARKGGAQIFRMFFPIKPMLAGKLNPQQIADFVRKEGKVIVENKYDGERIQCHLQDGVVKFFTRNSNNYTRIYGPGMGKYIKENVDAQAAILDGEMVVWDNKNNRIAAFGQNKSVALKEYGVYENPPVQGYNPYKHHNQAQEESKNKDQDDGGNSHLQLCYKVFDILYIKGHGDSEEINLMGARLQDRKTVLSRVIKEIPNTLEVVMGKVCESVDQVFEEFNQSIYKNEEGIIIKKCDSSYKPNERSIIWIKLKGEYIDSLGDTLDLVIIGGYFGERKRIGGTDWTDHINVFLVGVIKRIDKSNPANSVVYPFSRVGTGYSMDELQKLRQKLKNNWKMYDARMPPALYGRWVPTMSDRPDVYISDVSQSVVLEIRAGELVVSDQYPTMYTLRFPRVLKIRYDKNWDEAFTMNDLQEMISNFQESRRLKKKDKADGQYQLKDGDHEDDDLNDEDGKKKRRPRKKVQEEVKEGDPDQPLYITHKDKFSKVVEFFREADVKDVVKKSDMFKNMEFYIVNVNDLVANKPYLESRIVEHGGRRVQNLLPTTTHVIADQQTSSILIDIQLGFQSEDLN</sequence>
<feature type="region of interest" description="Disordered" evidence="18">
    <location>
        <begin position="639"/>
        <end position="685"/>
    </location>
</feature>
<evidence type="ECO:0000256" key="18">
    <source>
        <dbReference type="SAM" id="MobiDB-lite"/>
    </source>
</evidence>
<feature type="coiled-coil region" evidence="17">
    <location>
        <begin position="118"/>
        <end position="145"/>
    </location>
</feature>
<dbReference type="Pfam" id="PF01068">
    <property type="entry name" value="DNA_ligase_A_M"/>
    <property type="match status" value="1"/>
</dbReference>
<dbReference type="InterPro" id="IPR001357">
    <property type="entry name" value="BRCT_dom"/>
</dbReference>
<dbReference type="GO" id="GO:0071897">
    <property type="term" value="P:DNA biosynthetic process"/>
    <property type="evidence" value="ECO:0007669"/>
    <property type="project" value="InterPro"/>
</dbReference>
<dbReference type="InterPro" id="IPR012340">
    <property type="entry name" value="NA-bd_OB-fold"/>
</dbReference>
<dbReference type="GO" id="GO:0006297">
    <property type="term" value="P:nucleotide-excision repair, DNA gap filling"/>
    <property type="evidence" value="ECO:0007669"/>
    <property type="project" value="TreeGrafter"/>
</dbReference>
<evidence type="ECO:0000256" key="1">
    <source>
        <dbReference type="ARBA" id="ARBA00001946"/>
    </source>
</evidence>
<dbReference type="PANTHER" id="PTHR45997">
    <property type="entry name" value="DNA LIGASE 4"/>
    <property type="match status" value="1"/>
</dbReference>
<reference evidence="21 22" key="1">
    <citation type="submission" date="2014-06" db="EMBL/GenBank/DDBJ databases">
        <authorList>
            <person name="Swart Estienne"/>
        </authorList>
    </citation>
    <scope>NUCLEOTIDE SEQUENCE [LARGE SCALE GENOMIC DNA]</scope>
    <source>
        <strain evidence="21 22">130c</strain>
    </source>
</reference>
<dbReference type="EC" id="6.5.1.1" evidence="15"/>
<dbReference type="PROSITE" id="PS50172">
    <property type="entry name" value="BRCT"/>
    <property type="match status" value="1"/>
</dbReference>
<dbReference type="InterPro" id="IPR012309">
    <property type="entry name" value="DNA_ligase_ATP-dep_C"/>
</dbReference>
<dbReference type="GO" id="GO:0003677">
    <property type="term" value="F:DNA binding"/>
    <property type="evidence" value="ECO:0007669"/>
    <property type="project" value="InterPro"/>
</dbReference>
<dbReference type="InterPro" id="IPR044125">
    <property type="entry name" value="Adenylation_DNA_ligase_IV"/>
</dbReference>
<dbReference type="SUPFAM" id="SSF50249">
    <property type="entry name" value="Nucleic acid-binding proteins"/>
    <property type="match status" value="1"/>
</dbReference>
<name>A0A078B011_STYLE</name>
<feature type="compositionally biased region" description="Basic and acidic residues" evidence="18">
    <location>
        <begin position="673"/>
        <end position="682"/>
    </location>
</feature>
<gene>
    <name evidence="21" type="primary">Contig10581.g11297</name>
    <name evidence="21" type="ORF">STYLEM_15865</name>
</gene>
<feature type="domain" description="ATP-dependent DNA ligase family profile" evidence="19">
    <location>
        <begin position="362"/>
        <end position="491"/>
    </location>
</feature>
<evidence type="ECO:0000256" key="15">
    <source>
        <dbReference type="RuleBase" id="RU000617"/>
    </source>
</evidence>
<evidence type="ECO:0000256" key="5">
    <source>
        <dbReference type="ARBA" id="ARBA00022723"/>
    </source>
</evidence>
<dbReference type="CDD" id="cd07968">
    <property type="entry name" value="OBF_DNA_ligase_IV"/>
    <property type="match status" value="1"/>
</dbReference>
<dbReference type="SUPFAM" id="SSF52113">
    <property type="entry name" value="BRCT domain"/>
    <property type="match status" value="1"/>
</dbReference>
<evidence type="ECO:0000313" key="21">
    <source>
        <dbReference type="EMBL" id="CDW86767.1"/>
    </source>
</evidence>
<dbReference type="Gene3D" id="3.40.50.10190">
    <property type="entry name" value="BRCT domain"/>
    <property type="match status" value="1"/>
</dbReference>
<dbReference type="Gene3D" id="2.40.50.140">
    <property type="entry name" value="Nucleic acid-binding proteins"/>
    <property type="match status" value="1"/>
</dbReference>
<feature type="compositionally biased region" description="Basic and acidic residues" evidence="18">
    <location>
        <begin position="349"/>
        <end position="360"/>
    </location>
</feature>
<dbReference type="PROSITE" id="PS00697">
    <property type="entry name" value="DNA_LIGASE_A1"/>
    <property type="match status" value="1"/>
</dbReference>
<evidence type="ECO:0000256" key="6">
    <source>
        <dbReference type="ARBA" id="ARBA00022737"/>
    </source>
</evidence>
<comment type="catalytic activity">
    <reaction evidence="14 15">
        <text>ATP + (deoxyribonucleotide)n-3'-hydroxyl + 5'-phospho-(deoxyribonucleotide)m = (deoxyribonucleotide)n+m + AMP + diphosphate.</text>
        <dbReference type="EC" id="6.5.1.1"/>
    </reaction>
</comment>
<keyword evidence="10" id="KW-0460">Magnesium</keyword>
<dbReference type="GO" id="GO:0005524">
    <property type="term" value="F:ATP binding"/>
    <property type="evidence" value="ECO:0007669"/>
    <property type="project" value="UniProtKB-KW"/>
</dbReference>
<dbReference type="InterPro" id="IPR012308">
    <property type="entry name" value="DNA_ligase_ATP-dep_N"/>
</dbReference>
<evidence type="ECO:0000313" key="22">
    <source>
        <dbReference type="Proteomes" id="UP000039865"/>
    </source>
</evidence>
<dbReference type="SUPFAM" id="SSF56091">
    <property type="entry name" value="DNA ligase/mRNA capping enzyme, catalytic domain"/>
    <property type="match status" value="1"/>
</dbReference>
<dbReference type="InterPro" id="IPR016059">
    <property type="entry name" value="DNA_ligase_ATP-dep_CS"/>
</dbReference>
<dbReference type="Pfam" id="PF00533">
    <property type="entry name" value="BRCT"/>
    <property type="match status" value="1"/>
</dbReference>
<dbReference type="InterPro" id="IPR029710">
    <property type="entry name" value="LIG4"/>
</dbReference>
<keyword evidence="17" id="KW-0175">Coiled coil</keyword>
<evidence type="ECO:0000259" key="20">
    <source>
        <dbReference type="PROSITE" id="PS50172"/>
    </source>
</evidence>
<dbReference type="SUPFAM" id="SSF117018">
    <property type="entry name" value="ATP-dependent DNA ligase DNA-binding domain"/>
    <property type="match status" value="1"/>
</dbReference>
<evidence type="ECO:0000256" key="16">
    <source>
        <dbReference type="RuleBase" id="RU004196"/>
    </source>
</evidence>
<accession>A0A078B011</accession>
<dbReference type="NCBIfam" id="TIGR00574">
    <property type="entry name" value="dnl1"/>
    <property type="match status" value="1"/>
</dbReference>
<dbReference type="Gene3D" id="3.30.470.30">
    <property type="entry name" value="DNA ligase/mRNA capping enzyme"/>
    <property type="match status" value="1"/>
</dbReference>
<keyword evidence="5" id="KW-0479">Metal-binding</keyword>
<evidence type="ECO:0000259" key="19">
    <source>
        <dbReference type="PROSITE" id="PS50160"/>
    </source>
</evidence>
<feature type="region of interest" description="Disordered" evidence="18">
    <location>
        <begin position="341"/>
        <end position="363"/>
    </location>
</feature>
<dbReference type="InterPro" id="IPR000977">
    <property type="entry name" value="DNA_ligase_ATP-dep"/>
</dbReference>
<dbReference type="PANTHER" id="PTHR45997:SF1">
    <property type="entry name" value="DNA LIGASE 4"/>
    <property type="match status" value="1"/>
</dbReference>
<keyword evidence="6" id="KW-0677">Repeat</keyword>
<evidence type="ECO:0000256" key="10">
    <source>
        <dbReference type="ARBA" id="ARBA00022842"/>
    </source>
</evidence>
<evidence type="ECO:0000256" key="2">
    <source>
        <dbReference type="ARBA" id="ARBA00004123"/>
    </source>
</evidence>
<keyword evidence="22" id="KW-1185">Reference proteome</keyword>
<dbReference type="Pfam" id="PF04679">
    <property type="entry name" value="DNA_ligase_A_C"/>
    <property type="match status" value="1"/>
</dbReference>
<dbReference type="GO" id="GO:0003910">
    <property type="term" value="F:DNA ligase (ATP) activity"/>
    <property type="evidence" value="ECO:0007669"/>
    <property type="project" value="UniProtKB-EC"/>
</dbReference>
<keyword evidence="13" id="KW-0539">Nucleus</keyword>
<protein>
    <recommendedName>
        <fullName evidence="15">DNA ligase</fullName>
        <ecNumber evidence="15">6.5.1.1</ecNumber>
    </recommendedName>
</protein>
<comment type="similarity">
    <text evidence="3 16">Belongs to the ATP-dependent DNA ligase family.</text>
</comment>
<dbReference type="InterPro" id="IPR012310">
    <property type="entry name" value="DNA_ligase_ATP-dep_cent"/>
</dbReference>
<dbReference type="GO" id="GO:0006310">
    <property type="term" value="P:DNA recombination"/>
    <property type="evidence" value="ECO:0007669"/>
    <property type="project" value="UniProtKB-KW"/>
</dbReference>
<keyword evidence="12 15" id="KW-0234">DNA repair</keyword>
<evidence type="ECO:0000256" key="7">
    <source>
        <dbReference type="ARBA" id="ARBA00022741"/>
    </source>
</evidence>
<keyword evidence="9 15" id="KW-0067">ATP-binding</keyword>
<dbReference type="Pfam" id="PF04675">
    <property type="entry name" value="DNA_ligase_A_N"/>
    <property type="match status" value="1"/>
</dbReference>
<dbReference type="OrthoDB" id="206088at2759"/>
<dbReference type="AlphaFoldDB" id="A0A078B011"/>
<dbReference type="EMBL" id="CCKQ01014962">
    <property type="protein sequence ID" value="CDW86767.1"/>
    <property type="molecule type" value="Genomic_DNA"/>
</dbReference>
<dbReference type="PROSITE" id="PS50160">
    <property type="entry name" value="DNA_LIGASE_A3"/>
    <property type="match status" value="1"/>
</dbReference>
<evidence type="ECO:0000256" key="17">
    <source>
        <dbReference type="SAM" id="Coils"/>
    </source>
</evidence>
<dbReference type="GO" id="GO:0046872">
    <property type="term" value="F:metal ion binding"/>
    <property type="evidence" value="ECO:0007669"/>
    <property type="project" value="UniProtKB-KW"/>
</dbReference>
<keyword evidence="4 15" id="KW-0436">Ligase</keyword>
<dbReference type="InterPro" id="IPR036599">
    <property type="entry name" value="DNA_ligase_N_sf"/>
</dbReference>
<evidence type="ECO:0000256" key="9">
    <source>
        <dbReference type="ARBA" id="ARBA00022840"/>
    </source>
</evidence>
<keyword evidence="11 15" id="KW-0233">DNA recombination</keyword>
<dbReference type="PROSITE" id="PS00333">
    <property type="entry name" value="DNA_LIGASE_A2"/>
    <property type="match status" value="1"/>
</dbReference>
<keyword evidence="8 15" id="KW-0227">DNA damage</keyword>
<comment type="subcellular location">
    <subcellularLocation>
        <location evidence="2">Nucleus</location>
    </subcellularLocation>
</comment>
<organism evidence="21 22">
    <name type="scientific">Stylonychia lemnae</name>
    <name type="common">Ciliate</name>
    <dbReference type="NCBI Taxonomy" id="5949"/>
    <lineage>
        <taxon>Eukaryota</taxon>
        <taxon>Sar</taxon>
        <taxon>Alveolata</taxon>
        <taxon>Ciliophora</taxon>
        <taxon>Intramacronucleata</taxon>
        <taxon>Spirotrichea</taxon>
        <taxon>Stichotrichia</taxon>
        <taxon>Sporadotrichida</taxon>
        <taxon>Oxytrichidae</taxon>
        <taxon>Stylonychinae</taxon>
        <taxon>Stylonychia</taxon>
    </lineage>
</organism>
<comment type="cofactor">
    <cofactor evidence="1">
        <name>Mg(2+)</name>
        <dbReference type="ChEBI" id="CHEBI:18420"/>
    </cofactor>
</comment>
<evidence type="ECO:0000256" key="3">
    <source>
        <dbReference type="ARBA" id="ARBA00007572"/>
    </source>
</evidence>
<evidence type="ECO:0000256" key="14">
    <source>
        <dbReference type="ARBA" id="ARBA00034003"/>
    </source>
</evidence>
<dbReference type="GO" id="GO:0032807">
    <property type="term" value="C:DNA ligase IV complex"/>
    <property type="evidence" value="ECO:0007669"/>
    <property type="project" value="TreeGrafter"/>
</dbReference>
<proteinExistence type="inferred from homology"/>
<evidence type="ECO:0000256" key="12">
    <source>
        <dbReference type="ARBA" id="ARBA00023204"/>
    </source>
</evidence>
<dbReference type="OMA" id="YLFGGKM"/>
<dbReference type="InParanoid" id="A0A078B011"/>
<keyword evidence="7 15" id="KW-0547">Nucleotide-binding</keyword>
<dbReference type="GO" id="GO:0006303">
    <property type="term" value="P:double-strand break repair via nonhomologous end joining"/>
    <property type="evidence" value="ECO:0007669"/>
    <property type="project" value="TreeGrafter"/>
</dbReference>
<dbReference type="CDD" id="cd07903">
    <property type="entry name" value="Adenylation_DNA_ligase_IV"/>
    <property type="match status" value="1"/>
</dbReference>
<dbReference type="InterPro" id="IPR036420">
    <property type="entry name" value="BRCT_dom_sf"/>
</dbReference>
<evidence type="ECO:0000256" key="4">
    <source>
        <dbReference type="ARBA" id="ARBA00022598"/>
    </source>
</evidence>
<evidence type="ECO:0000256" key="13">
    <source>
        <dbReference type="ARBA" id="ARBA00023242"/>
    </source>
</evidence>
<dbReference type="Gene3D" id="1.10.3260.10">
    <property type="entry name" value="DNA ligase, ATP-dependent, N-terminal domain"/>
    <property type="match status" value="1"/>
</dbReference>
<feature type="domain" description="BRCT" evidence="20">
    <location>
        <begin position="712"/>
        <end position="782"/>
    </location>
</feature>